<protein>
    <submittedName>
        <fullName evidence="3">Uncharacterized protein</fullName>
    </submittedName>
</protein>
<dbReference type="EMBL" id="JBHFFA010000003">
    <property type="protein sequence ID" value="KAL2634122.1"/>
    <property type="molecule type" value="Genomic_DNA"/>
</dbReference>
<evidence type="ECO:0000256" key="2">
    <source>
        <dbReference type="SAM" id="MobiDB-lite"/>
    </source>
</evidence>
<feature type="region of interest" description="Disordered" evidence="2">
    <location>
        <begin position="219"/>
        <end position="238"/>
    </location>
</feature>
<comment type="caution">
    <text evidence="3">The sequence shown here is derived from an EMBL/GenBank/DDBJ whole genome shotgun (WGS) entry which is preliminary data.</text>
</comment>
<feature type="compositionally biased region" description="Gly residues" evidence="2">
    <location>
        <begin position="222"/>
        <end position="238"/>
    </location>
</feature>
<dbReference type="InterPro" id="IPR025659">
    <property type="entry name" value="Tubby-like_C"/>
</dbReference>
<reference evidence="3 4" key="1">
    <citation type="submission" date="2024-09" db="EMBL/GenBank/DDBJ databases">
        <title>Chromosome-scale assembly of Riccia fluitans.</title>
        <authorList>
            <person name="Paukszto L."/>
            <person name="Sawicki J."/>
            <person name="Karawczyk K."/>
            <person name="Piernik-Szablinska J."/>
            <person name="Szczecinska M."/>
            <person name="Mazdziarz M."/>
        </authorList>
    </citation>
    <scope>NUCLEOTIDE SEQUENCE [LARGE SCALE GENOMIC DNA]</scope>
    <source>
        <strain evidence="3">Rf_01</strain>
        <tissue evidence="3">Aerial parts of the thallus</tissue>
    </source>
</reference>
<proteinExistence type="inferred from homology"/>
<dbReference type="PANTHER" id="PTHR31087">
    <property type="match status" value="1"/>
</dbReference>
<name>A0ABD1YWL6_9MARC</name>
<comment type="similarity">
    <text evidence="1">Belongs to the LOR family.</text>
</comment>
<dbReference type="PANTHER" id="PTHR31087:SF161">
    <property type="entry name" value="TUBBY C 2 FAMILY PROTEIN"/>
    <property type="match status" value="1"/>
</dbReference>
<sequence length="238" mass="26423">MSLDNPDLHVQEELATSGIVDRGALVPIQAPIGSQFCLAEKSEFKIVTSSEWYGNGLFQVIDFQGNVLLGIRDAGFWSRQQILHDDYGRTLATLEQSTDRRRLKWKVYRGKKPHNAEDLLFTMGDPKVKRKKSLDIWLAGKEEPDFSLDAVYSKEYDSRIIHRGSEMVLAEEKEKWYFFKPNEIIVKTYAGVDRAFISAVLVMKRILISQQRTRARSSGAAGAYGGASGGGGGGGGGC</sequence>
<dbReference type="InterPro" id="IPR038595">
    <property type="entry name" value="LOR_sf"/>
</dbReference>
<gene>
    <name evidence="3" type="ORF">R1flu_005601</name>
</gene>
<dbReference type="AlphaFoldDB" id="A0ABD1YWL6"/>
<evidence type="ECO:0000256" key="1">
    <source>
        <dbReference type="ARBA" id="ARBA00005437"/>
    </source>
</evidence>
<keyword evidence="4" id="KW-1185">Reference proteome</keyword>
<evidence type="ECO:0000313" key="3">
    <source>
        <dbReference type="EMBL" id="KAL2634122.1"/>
    </source>
</evidence>
<evidence type="ECO:0000313" key="4">
    <source>
        <dbReference type="Proteomes" id="UP001605036"/>
    </source>
</evidence>
<dbReference type="InterPro" id="IPR007612">
    <property type="entry name" value="LOR"/>
</dbReference>
<dbReference type="Gene3D" id="2.40.160.200">
    <property type="entry name" value="LURP1-related"/>
    <property type="match status" value="1"/>
</dbReference>
<dbReference type="Proteomes" id="UP001605036">
    <property type="component" value="Unassembled WGS sequence"/>
</dbReference>
<dbReference type="Pfam" id="PF04525">
    <property type="entry name" value="LOR"/>
    <property type="match status" value="1"/>
</dbReference>
<dbReference type="SUPFAM" id="SSF54518">
    <property type="entry name" value="Tubby C-terminal domain-like"/>
    <property type="match status" value="1"/>
</dbReference>
<organism evidence="3 4">
    <name type="scientific">Riccia fluitans</name>
    <dbReference type="NCBI Taxonomy" id="41844"/>
    <lineage>
        <taxon>Eukaryota</taxon>
        <taxon>Viridiplantae</taxon>
        <taxon>Streptophyta</taxon>
        <taxon>Embryophyta</taxon>
        <taxon>Marchantiophyta</taxon>
        <taxon>Marchantiopsida</taxon>
        <taxon>Marchantiidae</taxon>
        <taxon>Marchantiales</taxon>
        <taxon>Ricciaceae</taxon>
        <taxon>Riccia</taxon>
    </lineage>
</organism>
<accession>A0ABD1YWL6</accession>